<keyword evidence="3 5" id="KW-1133">Transmembrane helix</keyword>
<keyword evidence="7" id="KW-1185">Reference proteome</keyword>
<dbReference type="HAMAP" id="MF_00010">
    <property type="entry name" value="UPF0060"/>
    <property type="match status" value="1"/>
</dbReference>
<dbReference type="PANTHER" id="PTHR36116:SF1">
    <property type="entry name" value="UPF0060 MEMBRANE PROTEIN YNFA"/>
    <property type="match status" value="1"/>
</dbReference>
<dbReference type="InterPro" id="IPR003844">
    <property type="entry name" value="UPF0060"/>
</dbReference>
<evidence type="ECO:0000313" key="6">
    <source>
        <dbReference type="EMBL" id="NOG31917.1"/>
    </source>
</evidence>
<dbReference type="Pfam" id="PF02694">
    <property type="entry name" value="UPF0060"/>
    <property type="match status" value="1"/>
</dbReference>
<dbReference type="GO" id="GO:0005886">
    <property type="term" value="C:plasma membrane"/>
    <property type="evidence" value="ECO:0007669"/>
    <property type="project" value="UniProtKB-SubCell"/>
</dbReference>
<keyword evidence="2 5" id="KW-0812">Transmembrane</keyword>
<evidence type="ECO:0000256" key="3">
    <source>
        <dbReference type="ARBA" id="ARBA00022989"/>
    </source>
</evidence>
<sequence length="111" mass="12088">MPIDLKTLGLFLVTALMEILGCYLPYLWLREGKTIWLLVPGALCLAAFAWLLSLHPTASGRVYAAYGGVYIFMAIVWLWAVDGVRPTGWDLLGSAVALTGMAIIMFAPRAA</sequence>
<organism evidence="6 7">
    <name type="scientific">Vreelandella azerica</name>
    <dbReference type="NCBI Taxonomy" id="2732867"/>
    <lineage>
        <taxon>Bacteria</taxon>
        <taxon>Pseudomonadati</taxon>
        <taxon>Pseudomonadota</taxon>
        <taxon>Gammaproteobacteria</taxon>
        <taxon>Oceanospirillales</taxon>
        <taxon>Halomonadaceae</taxon>
        <taxon>Vreelandella</taxon>
    </lineage>
</organism>
<evidence type="ECO:0000256" key="2">
    <source>
        <dbReference type="ARBA" id="ARBA00022692"/>
    </source>
</evidence>
<feature type="transmembrane region" description="Helical" evidence="5">
    <location>
        <begin position="63"/>
        <end position="81"/>
    </location>
</feature>
<reference evidence="6 7" key="1">
    <citation type="submission" date="2020-05" db="EMBL/GenBank/DDBJ databases">
        <authorList>
            <person name="Ruan W."/>
            <person name="Jeon C.O."/>
            <person name="Chun B.H."/>
        </authorList>
    </citation>
    <scope>NUCLEOTIDE SEQUENCE [LARGE SCALE GENOMIC DNA]</scope>
    <source>
        <strain evidence="6 7">TBZ9</strain>
    </source>
</reference>
<evidence type="ECO:0000256" key="5">
    <source>
        <dbReference type="HAMAP-Rule" id="MF_00010"/>
    </source>
</evidence>
<dbReference type="SUPFAM" id="SSF103481">
    <property type="entry name" value="Multidrug resistance efflux transporter EmrE"/>
    <property type="match status" value="1"/>
</dbReference>
<dbReference type="AlphaFoldDB" id="A0A7Y3X9P2"/>
<dbReference type="InterPro" id="IPR037185">
    <property type="entry name" value="EmrE-like"/>
</dbReference>
<keyword evidence="4 5" id="KW-0472">Membrane</keyword>
<gene>
    <name evidence="6" type="ORF">HLB35_09370</name>
</gene>
<evidence type="ECO:0000256" key="1">
    <source>
        <dbReference type="ARBA" id="ARBA00022475"/>
    </source>
</evidence>
<feature type="transmembrane region" description="Helical" evidence="5">
    <location>
        <begin position="87"/>
        <end position="107"/>
    </location>
</feature>
<dbReference type="Proteomes" id="UP000588806">
    <property type="component" value="Unassembled WGS sequence"/>
</dbReference>
<evidence type="ECO:0000256" key="4">
    <source>
        <dbReference type="ARBA" id="ARBA00023136"/>
    </source>
</evidence>
<comment type="caution">
    <text evidence="6">The sequence shown here is derived from an EMBL/GenBank/DDBJ whole genome shotgun (WGS) entry which is preliminary data.</text>
</comment>
<protein>
    <submittedName>
        <fullName evidence="6">YnfA family protein</fullName>
    </submittedName>
</protein>
<dbReference type="PANTHER" id="PTHR36116">
    <property type="entry name" value="UPF0060 MEMBRANE PROTEIN YNFA"/>
    <property type="match status" value="1"/>
</dbReference>
<comment type="similarity">
    <text evidence="5">Belongs to the UPF0060 family.</text>
</comment>
<keyword evidence="1 5" id="KW-1003">Cell membrane</keyword>
<evidence type="ECO:0000313" key="7">
    <source>
        <dbReference type="Proteomes" id="UP000588806"/>
    </source>
</evidence>
<feature type="transmembrane region" description="Helical" evidence="5">
    <location>
        <begin position="34"/>
        <end position="51"/>
    </location>
</feature>
<reference evidence="6 7" key="2">
    <citation type="submission" date="2020-06" db="EMBL/GenBank/DDBJ databases">
        <title>Halomonas songnenensis sp. nov., a moderately halophilic bacterium isolated from saline and alkaline soils.</title>
        <authorList>
            <person name="Jiang J."/>
            <person name="Pan Y."/>
        </authorList>
    </citation>
    <scope>NUCLEOTIDE SEQUENCE [LARGE SCALE GENOMIC DNA]</scope>
    <source>
        <strain evidence="6 7">TBZ9</strain>
    </source>
</reference>
<dbReference type="EMBL" id="JABFHI010000003">
    <property type="protein sequence ID" value="NOG31917.1"/>
    <property type="molecule type" value="Genomic_DNA"/>
</dbReference>
<accession>A0A7Y3X9P2</accession>
<feature type="transmembrane region" description="Helical" evidence="5">
    <location>
        <begin position="7"/>
        <end position="28"/>
    </location>
</feature>
<proteinExistence type="inferred from homology"/>
<comment type="subcellular location">
    <subcellularLocation>
        <location evidence="5">Cell membrane</location>
        <topology evidence="5">Multi-pass membrane protein</topology>
    </subcellularLocation>
</comment>
<dbReference type="NCBIfam" id="NF002586">
    <property type="entry name" value="PRK02237.1"/>
    <property type="match status" value="1"/>
</dbReference>
<name>A0A7Y3X9P2_9GAMM</name>